<sequence>MPIDPMSWIYWRQCMVLGVVKPSIVDPADIKGVVGAKFVQAHCGHFMWLLSLLWFISQHMTSSRRMIWFSYQMTWKVAPSKALLLQSRNIRGVITWLMMDSLLPSSLKHQAFCLRMAP</sequence>
<organism evidence="2 3">
    <name type="scientific">Solanum commersonii</name>
    <name type="common">Commerson's wild potato</name>
    <name type="synonym">Commerson's nightshade</name>
    <dbReference type="NCBI Taxonomy" id="4109"/>
    <lineage>
        <taxon>Eukaryota</taxon>
        <taxon>Viridiplantae</taxon>
        <taxon>Streptophyta</taxon>
        <taxon>Embryophyta</taxon>
        <taxon>Tracheophyta</taxon>
        <taxon>Spermatophyta</taxon>
        <taxon>Magnoliopsida</taxon>
        <taxon>eudicotyledons</taxon>
        <taxon>Gunneridae</taxon>
        <taxon>Pentapetalae</taxon>
        <taxon>asterids</taxon>
        <taxon>lamiids</taxon>
        <taxon>Solanales</taxon>
        <taxon>Solanaceae</taxon>
        <taxon>Solanoideae</taxon>
        <taxon>Solaneae</taxon>
        <taxon>Solanum</taxon>
    </lineage>
</organism>
<feature type="transmembrane region" description="Helical" evidence="1">
    <location>
        <begin position="38"/>
        <end position="56"/>
    </location>
</feature>
<keyword evidence="3" id="KW-1185">Reference proteome</keyword>
<proteinExistence type="predicted"/>
<dbReference type="OrthoDB" id="2018886at2759"/>
<comment type="caution">
    <text evidence="2">The sequence shown here is derived from an EMBL/GenBank/DDBJ whole genome shotgun (WGS) entry which is preliminary data.</text>
</comment>
<reference evidence="2 3" key="1">
    <citation type="submission" date="2020-09" db="EMBL/GenBank/DDBJ databases">
        <title>De no assembly of potato wild relative species, Solanum commersonii.</title>
        <authorList>
            <person name="Cho K."/>
        </authorList>
    </citation>
    <scope>NUCLEOTIDE SEQUENCE [LARGE SCALE GENOMIC DNA]</scope>
    <source>
        <strain evidence="2">LZ3.2</strain>
        <tissue evidence="2">Leaf</tissue>
    </source>
</reference>
<evidence type="ECO:0000256" key="1">
    <source>
        <dbReference type="SAM" id="Phobius"/>
    </source>
</evidence>
<name>A0A9J6A3H7_SOLCO</name>
<dbReference type="EMBL" id="JACXVP010000003">
    <property type="protein sequence ID" value="KAG5618968.1"/>
    <property type="molecule type" value="Genomic_DNA"/>
</dbReference>
<keyword evidence="1" id="KW-0472">Membrane</keyword>
<protein>
    <submittedName>
        <fullName evidence="2">Uncharacterized protein</fullName>
    </submittedName>
</protein>
<evidence type="ECO:0000313" key="2">
    <source>
        <dbReference type="EMBL" id="KAG5618968.1"/>
    </source>
</evidence>
<evidence type="ECO:0000313" key="3">
    <source>
        <dbReference type="Proteomes" id="UP000824120"/>
    </source>
</evidence>
<keyword evidence="1" id="KW-1133">Transmembrane helix</keyword>
<gene>
    <name evidence="2" type="ORF">H5410_018792</name>
</gene>
<feature type="non-terminal residue" evidence="2">
    <location>
        <position position="118"/>
    </location>
</feature>
<dbReference type="Proteomes" id="UP000824120">
    <property type="component" value="Chromosome 3"/>
</dbReference>
<accession>A0A9J6A3H7</accession>
<keyword evidence="1" id="KW-0812">Transmembrane</keyword>
<dbReference type="AlphaFoldDB" id="A0A9J6A3H7"/>